<evidence type="ECO:0000256" key="5">
    <source>
        <dbReference type="ARBA" id="ARBA00022826"/>
    </source>
</evidence>
<accession>A0A6J8ACH1</accession>
<dbReference type="Pfam" id="PF00520">
    <property type="entry name" value="Ion_trans"/>
    <property type="match status" value="1"/>
</dbReference>
<evidence type="ECO:0000256" key="4">
    <source>
        <dbReference type="ARBA" id="ARBA00022692"/>
    </source>
</evidence>
<dbReference type="InterPro" id="IPR000210">
    <property type="entry name" value="BTB/POZ_dom"/>
</dbReference>
<dbReference type="Gene3D" id="1.10.287.70">
    <property type="match status" value="1"/>
</dbReference>
<evidence type="ECO:0000256" key="3">
    <source>
        <dbReference type="ARBA" id="ARBA00022538"/>
    </source>
</evidence>
<evidence type="ECO:0000256" key="8">
    <source>
        <dbReference type="ARBA" id="ARBA00022989"/>
    </source>
</evidence>
<dbReference type="InterPro" id="IPR011333">
    <property type="entry name" value="SKP1/BTB/POZ_sf"/>
</dbReference>
<dbReference type="GO" id="GO:0051260">
    <property type="term" value="P:protein homooligomerization"/>
    <property type="evidence" value="ECO:0007669"/>
    <property type="project" value="InterPro"/>
</dbReference>
<dbReference type="Gene3D" id="3.30.710.10">
    <property type="entry name" value="Potassium Channel Kv1.1, Chain A"/>
    <property type="match status" value="1"/>
</dbReference>
<evidence type="ECO:0000259" key="13">
    <source>
        <dbReference type="SMART" id="SM00225"/>
    </source>
</evidence>
<evidence type="ECO:0000256" key="12">
    <source>
        <dbReference type="SAM" id="Phobius"/>
    </source>
</evidence>
<dbReference type="AlphaFoldDB" id="A0A6J8ACH1"/>
<evidence type="ECO:0000256" key="9">
    <source>
        <dbReference type="ARBA" id="ARBA00023065"/>
    </source>
</evidence>
<sequence>MESIKDSSRILLNISGTKYEVTKKSLLTHPSSRLGKLVSSSENTMQEELYFNRPSMAFESILMFYQTGKLHLPPNVCPNVFKEELEYWEIDHELMEQCCLLNYIQFLESYKTKAEFKNSIIQSDKGTSKPYSSKNRIWRIIDYKERTCLAKEIFSKLSALRDTDLKQYWKLLKSIKYENTNNRIELQAGFPEIIDHFKHQGETENYDKEFKAKIETDIILKETNELLFIELFLFIGMGFVLLSVTTLALSSLPQYRRTLTACEWHEYVSADYDMDLEVKKYFGKYDCKMLKLITSGRNFHFDIIEDNDHKEYSHENEHFNEENPEISTTVSNFTQEGVQGDIDIKERGRQETTLKTTLPDVTLKNNIFYKIDYLATSFFTVELLLRLWVCQSLKIYLTNLLNVVECIVLIGTYVDIIMFNMKSIYKFSSILTNIIDFIKFLRVIRLLRYCQHLAAVQVLKFSIRKNAKDLLVLFFHIVIILLLFANIIFLVEERDNINSIPQGWWLGLVTLTTVGYGDLTPKSFMGKIACSVCALCGIIMMSLIIPIFVETFVQLYGIAHIGNGSNKKDYKAQSMMFTKIKKIDIKTENPTGKIKY</sequence>
<dbReference type="InterPro" id="IPR005821">
    <property type="entry name" value="Ion_trans_dom"/>
</dbReference>
<keyword evidence="10 12" id="KW-0472">Membrane</keyword>
<dbReference type="GO" id="GO:0008076">
    <property type="term" value="C:voltage-gated potassium channel complex"/>
    <property type="evidence" value="ECO:0007669"/>
    <property type="project" value="InterPro"/>
</dbReference>
<protein>
    <submittedName>
        <fullName evidence="14">KCNC1</fullName>
    </submittedName>
</protein>
<reference evidence="14 15" key="1">
    <citation type="submission" date="2020-06" db="EMBL/GenBank/DDBJ databases">
        <authorList>
            <person name="Li R."/>
            <person name="Bekaert M."/>
        </authorList>
    </citation>
    <scope>NUCLEOTIDE SEQUENCE [LARGE SCALE GENOMIC DNA]</scope>
    <source>
        <strain evidence="15">wild</strain>
    </source>
</reference>
<gene>
    <name evidence="14" type="ORF">MCOR_6147</name>
</gene>
<keyword evidence="2" id="KW-0813">Transport</keyword>
<dbReference type="Pfam" id="PF02214">
    <property type="entry name" value="BTB_2"/>
    <property type="match status" value="1"/>
</dbReference>
<dbReference type="EMBL" id="CACVKT020001127">
    <property type="protein sequence ID" value="CAC5365481.1"/>
    <property type="molecule type" value="Genomic_DNA"/>
</dbReference>
<dbReference type="GO" id="GO:0001508">
    <property type="term" value="P:action potential"/>
    <property type="evidence" value="ECO:0007669"/>
    <property type="project" value="TreeGrafter"/>
</dbReference>
<comment type="subcellular location">
    <subcellularLocation>
        <location evidence="1">Membrane</location>
        <topology evidence="1">Multi-pass membrane protein</topology>
    </subcellularLocation>
</comment>
<evidence type="ECO:0000313" key="15">
    <source>
        <dbReference type="Proteomes" id="UP000507470"/>
    </source>
</evidence>
<evidence type="ECO:0000256" key="10">
    <source>
        <dbReference type="ARBA" id="ARBA00023136"/>
    </source>
</evidence>
<evidence type="ECO:0000256" key="1">
    <source>
        <dbReference type="ARBA" id="ARBA00004141"/>
    </source>
</evidence>
<feature type="transmembrane region" description="Helical" evidence="12">
    <location>
        <begin position="395"/>
        <end position="419"/>
    </location>
</feature>
<dbReference type="InterPro" id="IPR003974">
    <property type="entry name" value="K_chnl_volt-dep_Kv3"/>
</dbReference>
<dbReference type="SUPFAM" id="SSF81324">
    <property type="entry name" value="Voltage-gated potassium channels"/>
    <property type="match status" value="1"/>
</dbReference>
<keyword evidence="9" id="KW-0406">Ion transport</keyword>
<dbReference type="Gene3D" id="1.20.120.350">
    <property type="entry name" value="Voltage-gated potassium channels. Chain C"/>
    <property type="match status" value="1"/>
</dbReference>
<dbReference type="SUPFAM" id="SSF54695">
    <property type="entry name" value="POZ domain"/>
    <property type="match status" value="1"/>
</dbReference>
<organism evidence="14 15">
    <name type="scientific">Mytilus coruscus</name>
    <name type="common">Sea mussel</name>
    <dbReference type="NCBI Taxonomy" id="42192"/>
    <lineage>
        <taxon>Eukaryota</taxon>
        <taxon>Metazoa</taxon>
        <taxon>Spiralia</taxon>
        <taxon>Lophotrochozoa</taxon>
        <taxon>Mollusca</taxon>
        <taxon>Bivalvia</taxon>
        <taxon>Autobranchia</taxon>
        <taxon>Pteriomorphia</taxon>
        <taxon>Mytilida</taxon>
        <taxon>Mytiloidea</taxon>
        <taxon>Mytilidae</taxon>
        <taxon>Mytilinae</taxon>
        <taxon>Mytilus</taxon>
    </lineage>
</organism>
<dbReference type="PANTHER" id="PTHR11537">
    <property type="entry name" value="VOLTAGE-GATED POTASSIUM CHANNEL"/>
    <property type="match status" value="1"/>
</dbReference>
<dbReference type="OrthoDB" id="433309at2759"/>
<feature type="transmembrane region" description="Helical" evidence="12">
    <location>
        <begin position="470"/>
        <end position="491"/>
    </location>
</feature>
<dbReference type="Proteomes" id="UP000507470">
    <property type="component" value="Unassembled WGS sequence"/>
</dbReference>
<evidence type="ECO:0000256" key="6">
    <source>
        <dbReference type="ARBA" id="ARBA00022882"/>
    </source>
</evidence>
<feature type="transmembrane region" description="Helical" evidence="12">
    <location>
        <begin position="528"/>
        <end position="549"/>
    </location>
</feature>
<feature type="transmembrane region" description="Helical" evidence="12">
    <location>
        <begin position="226"/>
        <end position="249"/>
    </location>
</feature>
<evidence type="ECO:0000256" key="2">
    <source>
        <dbReference type="ARBA" id="ARBA00022448"/>
    </source>
</evidence>
<keyword evidence="4 12" id="KW-0812">Transmembrane</keyword>
<evidence type="ECO:0000313" key="14">
    <source>
        <dbReference type="EMBL" id="CAC5365481.1"/>
    </source>
</evidence>
<proteinExistence type="predicted"/>
<evidence type="ECO:0000256" key="7">
    <source>
        <dbReference type="ARBA" id="ARBA00022958"/>
    </source>
</evidence>
<dbReference type="SMART" id="SM00225">
    <property type="entry name" value="BTB"/>
    <property type="match status" value="1"/>
</dbReference>
<keyword evidence="3" id="KW-0633">Potassium transport</keyword>
<dbReference type="PANTHER" id="PTHR11537:SF254">
    <property type="entry name" value="POTASSIUM VOLTAGE-GATED CHANNEL PROTEIN SHAB"/>
    <property type="match status" value="1"/>
</dbReference>
<dbReference type="GO" id="GO:0005249">
    <property type="term" value="F:voltage-gated potassium channel activity"/>
    <property type="evidence" value="ECO:0007669"/>
    <property type="project" value="InterPro"/>
</dbReference>
<evidence type="ECO:0000256" key="11">
    <source>
        <dbReference type="ARBA" id="ARBA00023303"/>
    </source>
</evidence>
<keyword evidence="7" id="KW-0630">Potassium</keyword>
<dbReference type="CDD" id="cd18317">
    <property type="entry name" value="BTB_POZ_Kv"/>
    <property type="match status" value="1"/>
</dbReference>
<name>A0A6J8ACH1_MYTCO</name>
<keyword evidence="11" id="KW-0407">Ion channel</keyword>
<keyword evidence="8 12" id="KW-1133">Transmembrane helix</keyword>
<feature type="domain" description="BTB" evidence="13">
    <location>
        <begin position="8"/>
        <end position="105"/>
    </location>
</feature>
<keyword evidence="6" id="KW-0851">Voltage-gated channel</keyword>
<dbReference type="InterPro" id="IPR027359">
    <property type="entry name" value="Volt_channel_dom_sf"/>
</dbReference>
<dbReference type="InterPro" id="IPR028325">
    <property type="entry name" value="VG_K_chnl"/>
</dbReference>
<keyword evidence="15" id="KW-1185">Reference proteome</keyword>
<keyword evidence="5" id="KW-0631">Potassium channel</keyword>
<feature type="transmembrane region" description="Helical" evidence="12">
    <location>
        <begin position="503"/>
        <end position="521"/>
    </location>
</feature>
<dbReference type="InterPro" id="IPR003131">
    <property type="entry name" value="T1-type_BTB"/>
</dbReference>
<dbReference type="PRINTS" id="PR01498">
    <property type="entry name" value="SHAWCHANNEL"/>
</dbReference>